<dbReference type="Pfam" id="PF00004">
    <property type="entry name" value="AAA"/>
    <property type="match status" value="1"/>
</dbReference>
<dbReference type="PANTHER" id="PTHR46411">
    <property type="entry name" value="FAMILY ATPASE, PUTATIVE-RELATED"/>
    <property type="match status" value="1"/>
</dbReference>
<dbReference type="InterPro" id="IPR056599">
    <property type="entry name" value="AAA_lid_fung"/>
</dbReference>
<gene>
    <name evidence="3" type="ORF">DHEL01_v208280</name>
</gene>
<dbReference type="PANTHER" id="PTHR46411:SF2">
    <property type="entry name" value="AAA+ ATPASE DOMAIN-CONTAINING PROTEIN"/>
    <property type="match status" value="1"/>
</dbReference>
<accession>A0A2P5HST8</accession>
<dbReference type="InterPro" id="IPR003593">
    <property type="entry name" value="AAA+_ATPase"/>
</dbReference>
<dbReference type="OrthoDB" id="10042665at2759"/>
<dbReference type="AlphaFoldDB" id="A0A2P5HST8"/>
<organism evidence="3 4">
    <name type="scientific">Diaporthe helianthi</name>
    <dbReference type="NCBI Taxonomy" id="158607"/>
    <lineage>
        <taxon>Eukaryota</taxon>
        <taxon>Fungi</taxon>
        <taxon>Dikarya</taxon>
        <taxon>Ascomycota</taxon>
        <taxon>Pezizomycotina</taxon>
        <taxon>Sordariomycetes</taxon>
        <taxon>Sordariomycetidae</taxon>
        <taxon>Diaporthales</taxon>
        <taxon>Diaporthaceae</taxon>
        <taxon>Diaporthe</taxon>
    </lineage>
</organism>
<sequence>MPFLTYPGDVLIWKEKGKTKAALTSSLLVQTSAPILYWDSSQIMWSDYKPDKGVKQGEFSTTWATEAWNYKFAGEFFRQKVPIHIKFQASSIDQEVEISKLAVYPLRFADEKIRVQLENRGRTFWSCRIRNLVSYAGDEARFTSGERFMVDFQIYKEIHSDSLNFQLLYDELYADEDNEDQERRKMSAEEMESETPPPQPNIYIFPDTVPGYHLRNKKWVDLEVDLITEVKWNKKSFDGLVIDPKAKEMIQALVSHQIESEKGTDLIHRKGNGLIILLHGGPGTGKTFTAETVAEIAEKPLFCVTCGDIGTKPEDVEKYLESVLHLGKTWGCVVLIDEAEVFLEQRSLDNLERNALVSVFLRVLEYYEGILILTTNRVGTFDEAFKSRILLSLHYDKLTNSQRRKIWRGFINHLKSTNVSSSDKDIRGVNGEGSLAGVPEIAYQDILDSLDELSAHELNGRQIRNIITTARQLAKFRGKTLNHGLLEEVIYLSGKFDEYFLKLNENQSDEQIARSDGIR</sequence>
<dbReference type="InParanoid" id="A0A2P5HST8"/>
<feature type="domain" description="AAA+ ATPase" evidence="2">
    <location>
        <begin position="272"/>
        <end position="399"/>
    </location>
</feature>
<dbReference type="InterPro" id="IPR003959">
    <property type="entry name" value="ATPase_AAA_core"/>
</dbReference>
<evidence type="ECO:0000313" key="3">
    <source>
        <dbReference type="EMBL" id="POS73324.1"/>
    </source>
</evidence>
<dbReference type="Gene3D" id="3.40.50.300">
    <property type="entry name" value="P-loop containing nucleotide triphosphate hydrolases"/>
    <property type="match status" value="1"/>
</dbReference>
<dbReference type="SUPFAM" id="SSF52540">
    <property type="entry name" value="P-loop containing nucleoside triphosphate hydrolases"/>
    <property type="match status" value="1"/>
</dbReference>
<dbReference type="Proteomes" id="UP000094444">
    <property type="component" value="Unassembled WGS sequence"/>
</dbReference>
<comment type="caution">
    <text evidence="3">The sequence shown here is derived from an EMBL/GenBank/DDBJ whole genome shotgun (WGS) entry which is preliminary data.</text>
</comment>
<reference evidence="3" key="1">
    <citation type="submission" date="2017-09" db="EMBL/GenBank/DDBJ databases">
        <title>Polyketide synthases of a Diaporthe helianthi virulent isolate.</title>
        <authorList>
            <person name="Baroncelli R."/>
        </authorList>
    </citation>
    <scope>NUCLEOTIDE SEQUENCE [LARGE SCALE GENOMIC DNA]</scope>
    <source>
        <strain evidence="3">7/96</strain>
    </source>
</reference>
<dbReference type="GO" id="GO:0016887">
    <property type="term" value="F:ATP hydrolysis activity"/>
    <property type="evidence" value="ECO:0007669"/>
    <property type="project" value="InterPro"/>
</dbReference>
<dbReference type="InterPro" id="IPR027417">
    <property type="entry name" value="P-loop_NTPase"/>
</dbReference>
<evidence type="ECO:0000259" key="2">
    <source>
        <dbReference type="SMART" id="SM00382"/>
    </source>
</evidence>
<dbReference type="GO" id="GO:0005524">
    <property type="term" value="F:ATP binding"/>
    <property type="evidence" value="ECO:0007669"/>
    <property type="project" value="InterPro"/>
</dbReference>
<keyword evidence="4" id="KW-1185">Reference proteome</keyword>
<dbReference type="EMBL" id="MAVT02000820">
    <property type="protein sequence ID" value="POS73324.1"/>
    <property type="molecule type" value="Genomic_DNA"/>
</dbReference>
<evidence type="ECO:0000256" key="1">
    <source>
        <dbReference type="SAM" id="MobiDB-lite"/>
    </source>
</evidence>
<name>A0A2P5HST8_DIAHE</name>
<dbReference type="SMART" id="SM00382">
    <property type="entry name" value="AAA"/>
    <property type="match status" value="1"/>
</dbReference>
<proteinExistence type="predicted"/>
<feature type="region of interest" description="Disordered" evidence="1">
    <location>
        <begin position="179"/>
        <end position="201"/>
    </location>
</feature>
<dbReference type="Pfam" id="PF23232">
    <property type="entry name" value="AAA_lid_13"/>
    <property type="match status" value="1"/>
</dbReference>
<evidence type="ECO:0000313" key="4">
    <source>
        <dbReference type="Proteomes" id="UP000094444"/>
    </source>
</evidence>
<protein>
    <recommendedName>
        <fullName evidence="2">AAA+ ATPase domain-containing protein</fullName>
    </recommendedName>
</protein>